<dbReference type="SUPFAM" id="SSF53474">
    <property type="entry name" value="alpha/beta-Hydrolases"/>
    <property type="match status" value="1"/>
</dbReference>
<proteinExistence type="inferred from homology"/>
<name>A0ABU6WG47_9FABA</name>
<dbReference type="EMBL" id="JASCZI010181507">
    <property type="protein sequence ID" value="MED6184120.1"/>
    <property type="molecule type" value="Genomic_DNA"/>
</dbReference>
<sequence>SSTLPLSKTPLLIWLPGGPGGSSMIGNFYEVGPWRITQSITLEPNPGSWNNYFGLLFLDNPIGTGFSIASSPQEIPTDQKGIAKHLYVAITRFLRLHPVYKHRPIYIIGHSYGGKFASTTGNFILKRNAELHPSQRVNLVGVAIGDGIIEAVTQAGTEPANAYYVGLINEKQKKELEKDQLEIVRLTEIRNWTGAGSEWRSAWDKIQNMSGLASLYDYTKKDQTVNFQDWITQFLNMAEVKKVLGMN</sequence>
<dbReference type="InterPro" id="IPR001563">
    <property type="entry name" value="Peptidase_S10"/>
</dbReference>
<dbReference type="Gene3D" id="3.40.50.1820">
    <property type="entry name" value="alpha/beta hydrolase"/>
    <property type="match status" value="1"/>
</dbReference>
<feature type="non-terminal residue" evidence="2">
    <location>
        <position position="1"/>
    </location>
</feature>
<comment type="caution">
    <text evidence="2">The sequence shown here is derived from an EMBL/GenBank/DDBJ whole genome shotgun (WGS) entry which is preliminary data.</text>
</comment>
<comment type="similarity">
    <text evidence="1">Belongs to the peptidase S10 family.</text>
</comment>
<dbReference type="PANTHER" id="PTHR11802:SF454">
    <property type="entry name" value="SERINE CARBOXYPEPTIDASE-LIKE 50"/>
    <property type="match status" value="1"/>
</dbReference>
<dbReference type="Proteomes" id="UP001341840">
    <property type="component" value="Unassembled WGS sequence"/>
</dbReference>
<evidence type="ECO:0000313" key="3">
    <source>
        <dbReference type="Proteomes" id="UP001341840"/>
    </source>
</evidence>
<dbReference type="PANTHER" id="PTHR11802">
    <property type="entry name" value="SERINE PROTEASE FAMILY S10 SERINE CARBOXYPEPTIDASE"/>
    <property type="match status" value="1"/>
</dbReference>
<organism evidence="2 3">
    <name type="scientific">Stylosanthes scabra</name>
    <dbReference type="NCBI Taxonomy" id="79078"/>
    <lineage>
        <taxon>Eukaryota</taxon>
        <taxon>Viridiplantae</taxon>
        <taxon>Streptophyta</taxon>
        <taxon>Embryophyta</taxon>
        <taxon>Tracheophyta</taxon>
        <taxon>Spermatophyta</taxon>
        <taxon>Magnoliopsida</taxon>
        <taxon>eudicotyledons</taxon>
        <taxon>Gunneridae</taxon>
        <taxon>Pentapetalae</taxon>
        <taxon>rosids</taxon>
        <taxon>fabids</taxon>
        <taxon>Fabales</taxon>
        <taxon>Fabaceae</taxon>
        <taxon>Papilionoideae</taxon>
        <taxon>50 kb inversion clade</taxon>
        <taxon>dalbergioids sensu lato</taxon>
        <taxon>Dalbergieae</taxon>
        <taxon>Pterocarpus clade</taxon>
        <taxon>Stylosanthes</taxon>
    </lineage>
</organism>
<accession>A0ABU6WG47</accession>
<protein>
    <submittedName>
        <fullName evidence="2">Uncharacterized protein</fullName>
    </submittedName>
</protein>
<reference evidence="2 3" key="1">
    <citation type="journal article" date="2023" name="Plants (Basel)">
        <title>Bridging the Gap: Combining Genomics and Transcriptomics Approaches to Understand Stylosanthes scabra, an Orphan Legume from the Brazilian Caatinga.</title>
        <authorList>
            <person name="Ferreira-Neto J.R.C."/>
            <person name="da Silva M.D."/>
            <person name="Binneck E."/>
            <person name="de Melo N.F."/>
            <person name="da Silva R.H."/>
            <person name="de Melo A.L.T.M."/>
            <person name="Pandolfi V."/>
            <person name="Bustamante F.O."/>
            <person name="Brasileiro-Vidal A.C."/>
            <person name="Benko-Iseppon A.M."/>
        </authorList>
    </citation>
    <scope>NUCLEOTIDE SEQUENCE [LARGE SCALE GENOMIC DNA]</scope>
    <source>
        <tissue evidence="2">Leaves</tissue>
    </source>
</reference>
<keyword evidence="3" id="KW-1185">Reference proteome</keyword>
<dbReference type="Pfam" id="PF00450">
    <property type="entry name" value="Peptidase_S10"/>
    <property type="match status" value="1"/>
</dbReference>
<gene>
    <name evidence="2" type="ORF">PIB30_044383</name>
</gene>
<evidence type="ECO:0000256" key="1">
    <source>
        <dbReference type="ARBA" id="ARBA00009431"/>
    </source>
</evidence>
<dbReference type="InterPro" id="IPR029058">
    <property type="entry name" value="AB_hydrolase_fold"/>
</dbReference>
<evidence type="ECO:0000313" key="2">
    <source>
        <dbReference type="EMBL" id="MED6184120.1"/>
    </source>
</evidence>
<dbReference type="PRINTS" id="PR00724">
    <property type="entry name" value="CRBOXYPTASEC"/>
</dbReference>